<dbReference type="OrthoDB" id="3260205at2759"/>
<evidence type="ECO:0000256" key="10">
    <source>
        <dbReference type="PROSITE-ProRule" id="PRU10141"/>
    </source>
</evidence>
<dbReference type="PANTHER" id="PTHR48013:SF9">
    <property type="entry name" value="DUAL SPECIFICITY MITOGEN-ACTIVATED PROTEIN KINASE KINASE 5"/>
    <property type="match status" value="1"/>
</dbReference>
<keyword evidence="2 10" id="KW-0547">Nucleotide-binding</keyword>
<sequence>MNRTTKSLSTYYFGKGEECIQEALCFTRSDPPKAFNFYQNAMVNIIHAYKVEKKEMFREIYKQRLSSVFSDILEFQKYNNMQLSKMDDFYKLADEKQTIMNIELPNNSQNTFRASLYPTFNNLDFTVPSIEIEVTETNSQMPIYEFQQYQDDHMNPNTSQNPTSPTGQISSQNSSSHQNTSPSNSDETNSGEKRRKHSRRHHSQQKMIVISDKIVSIDNFTKVGNLGSGAFGNVYLATEKSTGKKFAIKELVRLNTAEDQKSLLREVESLAKAKHYAVLGLYGFALKTSNNSPYPSIVTDYMSNGSVQDVIDKKRKVTETQKYIILYGVAEAMYYLHDRVNIVHRDLKPANVMLNDNLEPIVGDFGLSKIISHEYMRQTQTAGSPVYMAPELLESREYSNKVDVYAFGVLCYEVLTCKYAFSEAKSLPDLITRVVNGKRPSLTERTITDYFKALIDKCWSHNDEDRPSFKEIARKLRKMDFLPETCDKAAFEAYKEKVTRK</sequence>
<name>A0A1J4KJZ0_9EUKA</name>
<evidence type="ECO:0000256" key="6">
    <source>
        <dbReference type="ARBA" id="ARBA00038999"/>
    </source>
</evidence>
<evidence type="ECO:0000256" key="7">
    <source>
        <dbReference type="ARBA" id="ARBA00049014"/>
    </source>
</evidence>
<keyword evidence="4 10" id="KW-0067">ATP-binding</keyword>
<feature type="compositionally biased region" description="Basic residues" evidence="11">
    <location>
        <begin position="193"/>
        <end position="204"/>
    </location>
</feature>
<dbReference type="InterPro" id="IPR000719">
    <property type="entry name" value="Prot_kinase_dom"/>
</dbReference>
<comment type="similarity">
    <text evidence="5">Belongs to the protein kinase superfamily. STE Ser/Thr protein kinase family. MAP kinase kinase subfamily.</text>
</comment>
<dbReference type="Gene3D" id="1.10.510.10">
    <property type="entry name" value="Transferase(Phosphotransferase) domain 1"/>
    <property type="match status" value="1"/>
</dbReference>
<evidence type="ECO:0000313" key="13">
    <source>
        <dbReference type="EMBL" id="OHT10164.1"/>
    </source>
</evidence>
<dbReference type="EC" id="2.7.12.2" evidence="6"/>
<dbReference type="GO" id="GO:0004708">
    <property type="term" value="F:MAP kinase kinase activity"/>
    <property type="evidence" value="ECO:0007669"/>
    <property type="project" value="UniProtKB-EC"/>
</dbReference>
<dbReference type="PROSITE" id="PS50011">
    <property type="entry name" value="PROTEIN_KINASE_DOM"/>
    <property type="match status" value="1"/>
</dbReference>
<proteinExistence type="inferred from homology"/>
<comment type="caution">
    <text evidence="13">The sequence shown here is derived from an EMBL/GenBank/DDBJ whole genome shotgun (WGS) entry which is preliminary data.</text>
</comment>
<reference evidence="13" key="1">
    <citation type="submission" date="2016-10" db="EMBL/GenBank/DDBJ databases">
        <authorList>
            <person name="Benchimol M."/>
            <person name="Almeida L.G."/>
            <person name="Vasconcelos A.T."/>
            <person name="Perreira-Neves A."/>
            <person name="Rosa I.A."/>
            <person name="Tasca T."/>
            <person name="Bogo M.R."/>
            <person name="de Souza W."/>
        </authorList>
    </citation>
    <scope>NUCLEOTIDE SEQUENCE [LARGE SCALE GENOMIC DNA]</scope>
    <source>
        <strain evidence="13">K</strain>
    </source>
</reference>
<evidence type="ECO:0000256" key="11">
    <source>
        <dbReference type="SAM" id="MobiDB-lite"/>
    </source>
</evidence>
<dbReference type="InterPro" id="IPR017441">
    <property type="entry name" value="Protein_kinase_ATP_BS"/>
</dbReference>
<dbReference type="SMART" id="SM00220">
    <property type="entry name" value="S_TKc"/>
    <property type="match status" value="1"/>
</dbReference>
<feature type="region of interest" description="Disordered" evidence="11">
    <location>
        <begin position="152"/>
        <end position="205"/>
    </location>
</feature>
<accession>A0A1J4KJZ0</accession>
<keyword evidence="1" id="KW-0808">Transferase</keyword>
<dbReference type="GeneID" id="94836216"/>
<evidence type="ECO:0000256" key="4">
    <source>
        <dbReference type="ARBA" id="ARBA00022840"/>
    </source>
</evidence>
<dbReference type="Pfam" id="PF00069">
    <property type="entry name" value="Pkinase"/>
    <property type="match status" value="1"/>
</dbReference>
<feature type="domain" description="Protein kinase" evidence="12">
    <location>
        <begin position="220"/>
        <end position="482"/>
    </location>
</feature>
<evidence type="ECO:0000259" key="12">
    <source>
        <dbReference type="PROSITE" id="PS50011"/>
    </source>
</evidence>
<feature type="compositionally biased region" description="Low complexity" evidence="11">
    <location>
        <begin position="164"/>
        <end position="185"/>
    </location>
</feature>
<dbReference type="PROSITE" id="PS00107">
    <property type="entry name" value="PROTEIN_KINASE_ATP"/>
    <property type="match status" value="1"/>
</dbReference>
<dbReference type="InterPro" id="IPR011009">
    <property type="entry name" value="Kinase-like_dom_sf"/>
</dbReference>
<evidence type="ECO:0000256" key="2">
    <source>
        <dbReference type="ARBA" id="ARBA00022741"/>
    </source>
</evidence>
<keyword evidence="14" id="KW-1185">Reference proteome</keyword>
<dbReference type="VEuPathDB" id="TrichDB:TRFO_20628"/>
<dbReference type="SUPFAM" id="SSF56112">
    <property type="entry name" value="Protein kinase-like (PK-like)"/>
    <property type="match status" value="1"/>
</dbReference>
<dbReference type="GO" id="GO:0005524">
    <property type="term" value="F:ATP binding"/>
    <property type="evidence" value="ECO:0007669"/>
    <property type="project" value="UniProtKB-UniRule"/>
</dbReference>
<evidence type="ECO:0000256" key="8">
    <source>
        <dbReference type="ARBA" id="ARBA00049299"/>
    </source>
</evidence>
<dbReference type="PANTHER" id="PTHR48013">
    <property type="entry name" value="DUAL SPECIFICITY MITOGEN-ACTIVATED PROTEIN KINASE KINASE 5-RELATED"/>
    <property type="match status" value="1"/>
</dbReference>
<evidence type="ECO:0000256" key="1">
    <source>
        <dbReference type="ARBA" id="ARBA00022679"/>
    </source>
</evidence>
<evidence type="ECO:0000256" key="3">
    <source>
        <dbReference type="ARBA" id="ARBA00022777"/>
    </source>
</evidence>
<feature type="binding site" evidence="10">
    <location>
        <position position="249"/>
    </location>
    <ligand>
        <name>ATP</name>
        <dbReference type="ChEBI" id="CHEBI:30616"/>
    </ligand>
</feature>
<evidence type="ECO:0000256" key="9">
    <source>
        <dbReference type="ARBA" id="ARBA00051693"/>
    </source>
</evidence>
<dbReference type="EMBL" id="MLAK01000619">
    <property type="protein sequence ID" value="OHT10164.1"/>
    <property type="molecule type" value="Genomic_DNA"/>
</dbReference>
<dbReference type="AlphaFoldDB" id="A0A1J4KJZ0"/>
<protein>
    <recommendedName>
        <fullName evidence="6">mitogen-activated protein kinase kinase</fullName>
        <ecNumber evidence="6">2.7.12.2</ecNumber>
    </recommendedName>
</protein>
<dbReference type="Proteomes" id="UP000179807">
    <property type="component" value="Unassembled WGS sequence"/>
</dbReference>
<organism evidence="13 14">
    <name type="scientific">Tritrichomonas foetus</name>
    <dbReference type="NCBI Taxonomy" id="1144522"/>
    <lineage>
        <taxon>Eukaryota</taxon>
        <taxon>Metamonada</taxon>
        <taxon>Parabasalia</taxon>
        <taxon>Tritrichomonadida</taxon>
        <taxon>Tritrichomonadidae</taxon>
        <taxon>Tritrichomonas</taxon>
    </lineage>
</organism>
<dbReference type="PROSITE" id="PS00108">
    <property type="entry name" value="PROTEIN_KINASE_ST"/>
    <property type="match status" value="1"/>
</dbReference>
<comment type="catalytic activity">
    <reaction evidence="7">
        <text>L-seryl-[protein] + ATP = O-phospho-L-seryl-[protein] + ADP + H(+)</text>
        <dbReference type="Rhea" id="RHEA:17989"/>
        <dbReference type="Rhea" id="RHEA-COMP:9863"/>
        <dbReference type="Rhea" id="RHEA-COMP:11604"/>
        <dbReference type="ChEBI" id="CHEBI:15378"/>
        <dbReference type="ChEBI" id="CHEBI:29999"/>
        <dbReference type="ChEBI" id="CHEBI:30616"/>
        <dbReference type="ChEBI" id="CHEBI:83421"/>
        <dbReference type="ChEBI" id="CHEBI:456216"/>
        <dbReference type="EC" id="2.7.12.2"/>
    </reaction>
</comment>
<comment type="catalytic activity">
    <reaction evidence="9">
        <text>L-tyrosyl-[protein] + ATP = O-phospho-L-tyrosyl-[protein] + ADP + H(+)</text>
        <dbReference type="Rhea" id="RHEA:10596"/>
        <dbReference type="Rhea" id="RHEA-COMP:10136"/>
        <dbReference type="Rhea" id="RHEA-COMP:20101"/>
        <dbReference type="ChEBI" id="CHEBI:15378"/>
        <dbReference type="ChEBI" id="CHEBI:30616"/>
        <dbReference type="ChEBI" id="CHEBI:46858"/>
        <dbReference type="ChEBI" id="CHEBI:61978"/>
        <dbReference type="ChEBI" id="CHEBI:456216"/>
        <dbReference type="EC" id="2.7.12.2"/>
    </reaction>
</comment>
<comment type="catalytic activity">
    <reaction evidence="8">
        <text>L-threonyl-[protein] + ATP = O-phospho-L-threonyl-[protein] + ADP + H(+)</text>
        <dbReference type="Rhea" id="RHEA:46608"/>
        <dbReference type="Rhea" id="RHEA-COMP:11060"/>
        <dbReference type="Rhea" id="RHEA-COMP:11605"/>
        <dbReference type="ChEBI" id="CHEBI:15378"/>
        <dbReference type="ChEBI" id="CHEBI:30013"/>
        <dbReference type="ChEBI" id="CHEBI:30616"/>
        <dbReference type="ChEBI" id="CHEBI:61977"/>
        <dbReference type="ChEBI" id="CHEBI:456216"/>
        <dbReference type="EC" id="2.7.12.2"/>
    </reaction>
</comment>
<dbReference type="InterPro" id="IPR008271">
    <property type="entry name" value="Ser/Thr_kinase_AS"/>
</dbReference>
<gene>
    <name evidence="13" type="ORF">TRFO_20628</name>
</gene>
<keyword evidence="3" id="KW-0418">Kinase</keyword>
<evidence type="ECO:0000256" key="5">
    <source>
        <dbReference type="ARBA" id="ARBA00038035"/>
    </source>
</evidence>
<evidence type="ECO:0000313" key="14">
    <source>
        <dbReference type="Proteomes" id="UP000179807"/>
    </source>
</evidence>
<dbReference type="RefSeq" id="XP_068363300.1">
    <property type="nucleotide sequence ID" value="XM_068501512.1"/>
</dbReference>